<accession>A0AAE1A525</accession>
<evidence type="ECO:0000256" key="9">
    <source>
        <dbReference type="ARBA" id="ARBA00022691"/>
    </source>
</evidence>
<keyword evidence="8" id="KW-0808">Transferase</keyword>
<feature type="zinc finger region" description="C3H1-type" evidence="12">
    <location>
        <begin position="770"/>
        <end position="800"/>
    </location>
</feature>
<evidence type="ECO:0000256" key="5">
    <source>
        <dbReference type="ARBA" id="ARBA00018325"/>
    </source>
</evidence>
<keyword evidence="12" id="KW-0863">Zinc-finger</keyword>
<name>A0AAE1A525_9GAST</name>
<feature type="region of interest" description="Disordered" evidence="13">
    <location>
        <begin position="592"/>
        <end position="650"/>
    </location>
</feature>
<evidence type="ECO:0000256" key="13">
    <source>
        <dbReference type="SAM" id="MobiDB-lite"/>
    </source>
</evidence>
<keyword evidence="7" id="KW-0489">Methyltransferase</keyword>
<dbReference type="Pfam" id="PF07757">
    <property type="entry name" value="AdoMet_MTase"/>
    <property type="match status" value="1"/>
</dbReference>
<dbReference type="EMBL" id="JAWDGP010002668">
    <property type="protein sequence ID" value="KAK3781083.1"/>
    <property type="molecule type" value="Genomic_DNA"/>
</dbReference>
<organism evidence="15 16">
    <name type="scientific">Elysia crispata</name>
    <name type="common">lettuce slug</name>
    <dbReference type="NCBI Taxonomy" id="231223"/>
    <lineage>
        <taxon>Eukaryota</taxon>
        <taxon>Metazoa</taxon>
        <taxon>Spiralia</taxon>
        <taxon>Lophotrochozoa</taxon>
        <taxon>Mollusca</taxon>
        <taxon>Gastropoda</taxon>
        <taxon>Heterobranchia</taxon>
        <taxon>Euthyneura</taxon>
        <taxon>Panpulmonata</taxon>
        <taxon>Sacoglossa</taxon>
        <taxon>Placobranchoidea</taxon>
        <taxon>Plakobranchidae</taxon>
        <taxon>Elysia</taxon>
    </lineage>
</organism>
<keyword evidence="12" id="KW-0862">Zinc</keyword>
<feature type="compositionally biased region" description="Polar residues" evidence="13">
    <location>
        <begin position="514"/>
        <end position="523"/>
    </location>
</feature>
<dbReference type="InterPro" id="IPR011671">
    <property type="entry name" value="tRNA_uracil_MeTrfase"/>
</dbReference>
<dbReference type="InterPro" id="IPR029063">
    <property type="entry name" value="SAM-dependent_MTases_sf"/>
</dbReference>
<dbReference type="GO" id="GO:0005737">
    <property type="term" value="C:cytoplasm"/>
    <property type="evidence" value="ECO:0007669"/>
    <property type="project" value="UniProtKB-SubCell"/>
</dbReference>
<comment type="subcellular location">
    <subcellularLocation>
        <location evidence="2">Cytoplasm</location>
    </subcellularLocation>
</comment>
<dbReference type="GO" id="GO:0141101">
    <property type="term" value="F:tRNA(Ser) (uridine(44)-2'-O-)-methyltransferase activity"/>
    <property type="evidence" value="ECO:0007669"/>
    <property type="project" value="UniProtKB-EC"/>
</dbReference>
<dbReference type="Proteomes" id="UP001283361">
    <property type="component" value="Unassembled WGS sequence"/>
</dbReference>
<dbReference type="PANTHER" id="PTHR21210">
    <property type="entry name" value="TRNA (URACIL-O(2)-)-METHYLTRANSFERASE-RELATED"/>
    <property type="match status" value="1"/>
</dbReference>
<proteinExistence type="inferred from homology"/>
<evidence type="ECO:0000256" key="3">
    <source>
        <dbReference type="ARBA" id="ARBA00009056"/>
    </source>
</evidence>
<evidence type="ECO:0000256" key="4">
    <source>
        <dbReference type="ARBA" id="ARBA00012795"/>
    </source>
</evidence>
<evidence type="ECO:0000259" key="14">
    <source>
        <dbReference type="PROSITE" id="PS50103"/>
    </source>
</evidence>
<reference evidence="15" key="1">
    <citation type="journal article" date="2023" name="G3 (Bethesda)">
        <title>A reference genome for the long-term kleptoplast-retaining sea slug Elysia crispata morphotype clarki.</title>
        <authorList>
            <person name="Eastman K.E."/>
            <person name="Pendleton A.L."/>
            <person name="Shaikh M.A."/>
            <person name="Suttiyut T."/>
            <person name="Ogas R."/>
            <person name="Tomko P."/>
            <person name="Gavelis G."/>
            <person name="Widhalm J.R."/>
            <person name="Wisecaver J.H."/>
        </authorList>
    </citation>
    <scope>NUCLEOTIDE SEQUENCE</scope>
    <source>
        <strain evidence="15">ECLA1</strain>
    </source>
</reference>
<evidence type="ECO:0000256" key="11">
    <source>
        <dbReference type="ARBA" id="ARBA00047957"/>
    </source>
</evidence>
<dbReference type="GO" id="GO:0030488">
    <property type="term" value="P:tRNA methylation"/>
    <property type="evidence" value="ECO:0007669"/>
    <property type="project" value="TreeGrafter"/>
</dbReference>
<feature type="domain" description="C3H1-type" evidence="14">
    <location>
        <begin position="770"/>
        <end position="800"/>
    </location>
</feature>
<keyword evidence="6" id="KW-0963">Cytoplasm</keyword>
<feature type="compositionally biased region" description="Low complexity" evidence="13">
    <location>
        <begin position="524"/>
        <end position="534"/>
    </location>
</feature>
<feature type="compositionally biased region" description="Basic and acidic residues" evidence="13">
    <location>
        <begin position="613"/>
        <end position="649"/>
    </location>
</feature>
<feature type="compositionally biased region" description="Polar residues" evidence="13">
    <location>
        <begin position="813"/>
        <end position="823"/>
    </location>
</feature>
<dbReference type="InterPro" id="IPR000571">
    <property type="entry name" value="Znf_CCCH"/>
</dbReference>
<keyword evidence="9" id="KW-0949">S-adenosyl-L-methionine</keyword>
<feature type="compositionally biased region" description="Polar residues" evidence="13">
    <location>
        <begin position="481"/>
        <end position="499"/>
    </location>
</feature>
<evidence type="ECO:0000256" key="10">
    <source>
        <dbReference type="ARBA" id="ARBA00022694"/>
    </source>
</evidence>
<keyword evidence="10" id="KW-0819">tRNA processing</keyword>
<dbReference type="PROSITE" id="PS50103">
    <property type="entry name" value="ZF_C3H1"/>
    <property type="match status" value="1"/>
</dbReference>
<dbReference type="Gene3D" id="3.40.50.150">
    <property type="entry name" value="Vaccinia Virus protein VP39"/>
    <property type="match status" value="1"/>
</dbReference>
<feature type="compositionally biased region" description="Basic and acidic residues" evidence="13">
    <location>
        <begin position="802"/>
        <end position="811"/>
    </location>
</feature>
<comment type="similarity">
    <text evidence="3">Belongs to the TRM44 family.</text>
</comment>
<evidence type="ECO:0000256" key="8">
    <source>
        <dbReference type="ARBA" id="ARBA00022679"/>
    </source>
</evidence>
<evidence type="ECO:0000256" key="1">
    <source>
        <dbReference type="ARBA" id="ARBA00002778"/>
    </source>
</evidence>
<gene>
    <name evidence="15" type="ORF">RRG08_010092</name>
</gene>
<dbReference type="AlphaFoldDB" id="A0AAE1A525"/>
<comment type="caution">
    <text evidence="15">The sequence shown here is derived from an EMBL/GenBank/DDBJ whole genome shotgun (WGS) entry which is preliminary data.</text>
</comment>
<evidence type="ECO:0000313" key="15">
    <source>
        <dbReference type="EMBL" id="KAK3781083.1"/>
    </source>
</evidence>
<evidence type="ECO:0000256" key="2">
    <source>
        <dbReference type="ARBA" id="ARBA00004496"/>
    </source>
</evidence>
<dbReference type="PANTHER" id="PTHR21210:SF0">
    <property type="entry name" value="TRNA (URACIL-O(2)-)-METHYLTRANSFERASE-RELATED"/>
    <property type="match status" value="1"/>
</dbReference>
<protein>
    <recommendedName>
        <fullName evidence="5">Probable tRNA (uracil-O(2)-)-methyltransferase</fullName>
        <ecNumber evidence="4">2.1.1.211</ecNumber>
    </recommendedName>
</protein>
<evidence type="ECO:0000256" key="6">
    <source>
        <dbReference type="ARBA" id="ARBA00022490"/>
    </source>
</evidence>
<evidence type="ECO:0000256" key="12">
    <source>
        <dbReference type="PROSITE-ProRule" id="PRU00723"/>
    </source>
</evidence>
<dbReference type="GO" id="GO:0008270">
    <property type="term" value="F:zinc ion binding"/>
    <property type="evidence" value="ECO:0007669"/>
    <property type="project" value="UniProtKB-KW"/>
</dbReference>
<dbReference type="EC" id="2.1.1.211" evidence="4"/>
<dbReference type="SUPFAM" id="SSF53335">
    <property type="entry name" value="S-adenosyl-L-methionine-dependent methyltransferases"/>
    <property type="match status" value="1"/>
</dbReference>
<evidence type="ECO:0000313" key="16">
    <source>
        <dbReference type="Proteomes" id="UP001283361"/>
    </source>
</evidence>
<feature type="region of interest" description="Disordered" evidence="13">
    <location>
        <begin position="802"/>
        <end position="823"/>
    </location>
</feature>
<feature type="region of interest" description="Disordered" evidence="13">
    <location>
        <begin position="455"/>
        <end position="543"/>
    </location>
</feature>
<feature type="region of interest" description="Disordered" evidence="13">
    <location>
        <begin position="744"/>
        <end position="768"/>
    </location>
</feature>
<sequence>MLEAPQHCSLCKESRATRGRRELFLKAVSVWINKPHVVNRRLCGSTVHHVRRCNTKTEAEKALIELKESSKDRREGLTQWEEGHTFKELSEEKHPYIVIVRELIPKSEFFPRLQEALLYDKEKASLTFFPLNWSSKEKEAEKVLPTKELSYFIQFNEIEKDMPGEVQMNKVTLAWSCECDQTLLETHRTQMTSKWLRLKLLNKVASWSEVSDITTSATSLLLVAVDKYKDTYIRLKNTYGRELVKNWPERTDPKKFVYEDLNIAAYLLLIWEEDREKKGLKEKQSFVDLGCGNGLLTYILTKEGHKGRGIDLRKRKIWDMFESDVDLREEAIKPSSEQLFEDYDWVIGNHSDELTPWIPVIAARSSPTCSFFVLPCCRHDFVGKFSETKKGESRYGTYMNYVKEIVVRCGFVPEVDTLRIPSTKRICFVGRQRTYNPEEEQEVDKRRQAFIDERTHLTQQKGAQIESSSSSSEPSSPTESVDVNHSSQGNESQSFQSPTKPGIGLTLSLKPISNGLSSWDSGYSSQENDNSSQESEMKRLDSPMESRSAFFLKLKPFDRLGRSDSGGSTGSAAISPVDIEVSHPFSAVQKCDGSSKRVLQQTTEPFHNPTMSETKKMRTNSDQDSGHAEQSKRTAETKWAPDFKPRSETGVRNCQSVRDDTKSQIVEVVFRHVFNSDEDVNEVQIPEGKRWRSGGSVSLSVVAALFDKPVLQELKAECGGLQTLLRNHSHVFQVKGGQVKLRDFSQADPWKGSNPHKRQASKARAEQRDTRKTTLCYFNEHHPDGCPLSSSECSFAHGQLELREKPKKDPSRQLPQNQQIMVH</sequence>
<feature type="compositionally biased region" description="Low complexity" evidence="13">
    <location>
        <begin position="466"/>
        <end position="480"/>
    </location>
</feature>
<keyword evidence="16" id="KW-1185">Reference proteome</keyword>
<feature type="compositionally biased region" description="Polar residues" evidence="13">
    <location>
        <begin position="597"/>
        <end position="612"/>
    </location>
</feature>
<comment type="catalytic activity">
    <reaction evidence="11">
        <text>uridine(44) in tRNA(Ser) + S-adenosyl-L-methionine = 2'-O-methyluridine(44) in tRNA(Ser) + S-adenosyl-L-homocysteine + H(+)</text>
        <dbReference type="Rhea" id="RHEA:43100"/>
        <dbReference type="Rhea" id="RHEA-COMP:10339"/>
        <dbReference type="Rhea" id="RHEA-COMP:10340"/>
        <dbReference type="ChEBI" id="CHEBI:15378"/>
        <dbReference type="ChEBI" id="CHEBI:57856"/>
        <dbReference type="ChEBI" id="CHEBI:59789"/>
        <dbReference type="ChEBI" id="CHEBI:65315"/>
        <dbReference type="ChEBI" id="CHEBI:74478"/>
        <dbReference type="EC" id="2.1.1.211"/>
    </reaction>
</comment>
<comment type="function">
    <text evidence="1">Probable adenosyl-L-methionine (AdoMet)-dependent tRNA (uracil-O(2)-)-methyltransferase.</text>
</comment>
<keyword evidence="12" id="KW-0479">Metal-binding</keyword>
<evidence type="ECO:0000256" key="7">
    <source>
        <dbReference type="ARBA" id="ARBA00022603"/>
    </source>
</evidence>